<dbReference type="EMBL" id="CM047583">
    <property type="protein sequence ID" value="KAI9913491.1"/>
    <property type="molecule type" value="Genomic_DNA"/>
</dbReference>
<evidence type="ECO:0000313" key="1">
    <source>
        <dbReference type="EMBL" id="KAI9913491.1"/>
    </source>
</evidence>
<reference evidence="1 2" key="1">
    <citation type="journal article" date="2022" name="bioRxiv">
        <title>The genome of the oomycete Peronosclerospora sorghi, a cosmopolitan pathogen of maize and sorghum, is inflated with dispersed pseudogenes.</title>
        <authorList>
            <person name="Fletcher K."/>
            <person name="Martin F."/>
            <person name="Isakeit T."/>
            <person name="Cavanaugh K."/>
            <person name="Magill C."/>
            <person name="Michelmore R."/>
        </authorList>
    </citation>
    <scope>NUCLEOTIDE SEQUENCE [LARGE SCALE GENOMIC DNA]</scope>
    <source>
        <strain evidence="1">P6</strain>
    </source>
</reference>
<name>A0ACC0W708_9STRA</name>
<gene>
    <name evidence="1" type="ORF">PsorP6_006500</name>
</gene>
<accession>A0ACC0W708</accession>
<sequence length="183" mass="20899">MYTRLLRVLREKNAGTKSITELEDATVIPDKQRLLRVLREHNAGGWHRCPDSSMNMRTADKVSKSKEAIKEKLHSMGLPASIEAFEKTSDEGIPRSKCQRIQYVKATRSSITMTTHVSNENSVVLFILQYLEENENMCDDVEKKLHSIESLLRQDEIKDNVCRGITVKRNGLGHNLPCSIRTF</sequence>
<protein>
    <submittedName>
        <fullName evidence="1">Uncharacterized protein</fullName>
    </submittedName>
</protein>
<keyword evidence="2" id="KW-1185">Reference proteome</keyword>
<organism evidence="1 2">
    <name type="scientific">Peronosclerospora sorghi</name>
    <dbReference type="NCBI Taxonomy" id="230839"/>
    <lineage>
        <taxon>Eukaryota</taxon>
        <taxon>Sar</taxon>
        <taxon>Stramenopiles</taxon>
        <taxon>Oomycota</taxon>
        <taxon>Peronosporomycetes</taxon>
        <taxon>Peronosporales</taxon>
        <taxon>Peronosporaceae</taxon>
        <taxon>Peronosclerospora</taxon>
    </lineage>
</organism>
<proteinExistence type="predicted"/>
<dbReference type="Proteomes" id="UP001163321">
    <property type="component" value="Chromosome 4"/>
</dbReference>
<comment type="caution">
    <text evidence="1">The sequence shown here is derived from an EMBL/GenBank/DDBJ whole genome shotgun (WGS) entry which is preliminary data.</text>
</comment>
<evidence type="ECO:0000313" key="2">
    <source>
        <dbReference type="Proteomes" id="UP001163321"/>
    </source>
</evidence>